<evidence type="ECO:0000256" key="16">
    <source>
        <dbReference type="SAM" id="Phobius"/>
    </source>
</evidence>
<sequence length="759" mass="84291">MRWLKIFAGLLVCGMLVVGFSAYWFVYRGLPSIHELKQPEPTRLSTIIASDGSSIGYIPPEGMIVQRGKGIPVRLMQAFIAAEDSTFYKHAGLDITRIIAALIADIRANSYVQGASTITQQVVRSYLLTREKTISRKLKEIVLALRIERALSKDEILHLYLDRLYLGSGAYGVGAASLRYFNKECRDLSLAEMAMIAGLAPAPARYSPLNDFPAAKRRQKYVLSRMVEEGYITESEAADAYKEPLMITGESVALFTRYPYVMDYVKSLVTERYSEDILSGGINVQTTLSPLLQDAATQAVRKGIIELEMRQGAYRGPDKGISETRKERILAFQENQLAWKGEELYQLYWAEVVSVSPLIVNIGGRTVELPPQSYAWINPKGSWTPKGVLEPGNVIRLCYTPEGFMVSQEPRVQASLVAFDIQSGGTLALVGGFDYSQSQFNRAVSARRQSGSAIKPFIYAAAVDKGFTPASIIFDTPITFQGEEDKEPWKPKNYEDRFYGATTLRTGLVLSRNVITIKILKDIGIGYALGYLNRFGMDAEFPRDLSLALGSGSVTLYDLVKGYAVFATYGQRFNPRLVDYITQINVGPIYSARSDSMSEPIAQSENRAISEQTAYIITNILTDVVQNGTGWRAKSLGRPVAGKTGTSDDNRDAWFIGYTPEVICGVWVGYDDMMPLGENETGSRAACPIFLDFMQAALKDRPVHDFQIPEGIVFAKVDTKTGRLATERSQDVRFECFKAEGLPPTEQSTIDDLMLKEVY</sequence>
<dbReference type="FunFam" id="1.10.3810.10:FF:000003">
    <property type="entry name" value="Penicillin-binding protein 1a"/>
    <property type="match status" value="1"/>
</dbReference>
<evidence type="ECO:0000256" key="5">
    <source>
        <dbReference type="ARBA" id="ARBA00022679"/>
    </source>
</evidence>
<evidence type="ECO:0000256" key="10">
    <source>
        <dbReference type="ARBA" id="ARBA00022989"/>
    </source>
</evidence>
<dbReference type="AlphaFoldDB" id="A0A485M1N2"/>
<evidence type="ECO:0000256" key="7">
    <source>
        <dbReference type="ARBA" id="ARBA00022801"/>
    </source>
</evidence>
<feature type="transmembrane region" description="Helical" evidence="16">
    <location>
        <begin position="7"/>
        <end position="27"/>
    </location>
</feature>
<dbReference type="InterPro" id="IPR012338">
    <property type="entry name" value="Beta-lactam/transpept-like"/>
</dbReference>
<accession>A0A485M1N2</accession>
<dbReference type="SUPFAM" id="SSF56601">
    <property type="entry name" value="beta-lactamase/transpeptidase-like"/>
    <property type="match status" value="1"/>
</dbReference>
<evidence type="ECO:0000256" key="15">
    <source>
        <dbReference type="ARBA" id="ARBA00049902"/>
    </source>
</evidence>
<keyword evidence="4" id="KW-0328">Glycosyltransferase</keyword>
<evidence type="ECO:0000256" key="11">
    <source>
        <dbReference type="ARBA" id="ARBA00023136"/>
    </source>
</evidence>
<dbReference type="EC" id="2.4.99.28" evidence="14"/>
<evidence type="ECO:0000256" key="6">
    <source>
        <dbReference type="ARBA" id="ARBA00022692"/>
    </source>
</evidence>
<keyword evidence="7" id="KW-0378">Hydrolase</keyword>
<keyword evidence="3" id="KW-0645">Protease</keyword>
<dbReference type="InterPro" id="IPR001264">
    <property type="entry name" value="Glyco_trans_51"/>
</dbReference>
<evidence type="ECO:0000256" key="4">
    <source>
        <dbReference type="ARBA" id="ARBA00022676"/>
    </source>
</evidence>
<keyword evidence="5" id="KW-0808">Transferase</keyword>
<dbReference type="Pfam" id="PF00905">
    <property type="entry name" value="Transpeptidase"/>
    <property type="match status" value="1"/>
</dbReference>
<dbReference type="Gene3D" id="3.40.710.10">
    <property type="entry name" value="DD-peptidase/beta-lactamase superfamily"/>
    <property type="match status" value="2"/>
</dbReference>
<name>A0A485M1N2_9ZZZZ</name>
<dbReference type="InterPro" id="IPR001460">
    <property type="entry name" value="PCN-bd_Tpept"/>
</dbReference>
<dbReference type="PANTHER" id="PTHR32282">
    <property type="entry name" value="BINDING PROTEIN TRANSPEPTIDASE, PUTATIVE-RELATED"/>
    <property type="match status" value="1"/>
</dbReference>
<evidence type="ECO:0000256" key="2">
    <source>
        <dbReference type="ARBA" id="ARBA00022645"/>
    </source>
</evidence>
<dbReference type="GO" id="GO:0004180">
    <property type="term" value="F:carboxypeptidase activity"/>
    <property type="evidence" value="ECO:0007669"/>
    <property type="project" value="UniProtKB-KW"/>
</dbReference>
<dbReference type="GO" id="GO:0009252">
    <property type="term" value="P:peptidoglycan biosynthetic process"/>
    <property type="evidence" value="ECO:0007669"/>
    <property type="project" value="UniProtKB-KW"/>
</dbReference>
<evidence type="ECO:0000256" key="3">
    <source>
        <dbReference type="ARBA" id="ARBA00022670"/>
    </source>
</evidence>
<keyword evidence="12" id="KW-0511">Multifunctional enzyme</keyword>
<keyword evidence="2" id="KW-0121">Carboxypeptidase</keyword>
<dbReference type="SUPFAM" id="SSF53955">
    <property type="entry name" value="Lysozyme-like"/>
    <property type="match status" value="1"/>
</dbReference>
<evidence type="ECO:0000259" key="17">
    <source>
        <dbReference type="Pfam" id="PF00905"/>
    </source>
</evidence>
<evidence type="ECO:0000256" key="1">
    <source>
        <dbReference type="ARBA" id="ARBA00004370"/>
    </source>
</evidence>
<dbReference type="Gene3D" id="1.10.3810.10">
    <property type="entry name" value="Biosynthetic peptidoglycan transglycosylase-like"/>
    <property type="match status" value="1"/>
</dbReference>
<dbReference type="InterPro" id="IPR050396">
    <property type="entry name" value="Glycosyltr_51/Transpeptidase"/>
</dbReference>
<keyword evidence="8" id="KW-0133">Cell shape</keyword>
<dbReference type="PANTHER" id="PTHR32282:SF27">
    <property type="entry name" value="PENICILLIN-BINDING PROTEIN 1A"/>
    <property type="match status" value="1"/>
</dbReference>
<gene>
    <name evidence="19" type="primary">mrcA</name>
    <name evidence="19" type="ORF">SCFA_30078</name>
</gene>
<dbReference type="GO" id="GO:0008955">
    <property type="term" value="F:peptidoglycan glycosyltransferase activity"/>
    <property type="evidence" value="ECO:0007669"/>
    <property type="project" value="UniProtKB-EC"/>
</dbReference>
<keyword evidence="6 16" id="KW-0812">Transmembrane</keyword>
<feature type="domain" description="Penicillin-binding protein transpeptidase" evidence="17">
    <location>
        <begin position="415"/>
        <end position="694"/>
    </location>
</feature>
<keyword evidence="10 16" id="KW-1133">Transmembrane helix</keyword>
<feature type="domain" description="Glycosyl transferase family 51" evidence="18">
    <location>
        <begin position="69"/>
        <end position="226"/>
    </location>
</feature>
<protein>
    <recommendedName>
        <fullName evidence="14">peptidoglycan glycosyltransferase</fullName>
        <ecNumber evidence="14">2.4.99.28</ecNumber>
    </recommendedName>
</protein>
<dbReference type="Pfam" id="PF00912">
    <property type="entry name" value="Transgly"/>
    <property type="match status" value="1"/>
</dbReference>
<keyword evidence="11 16" id="KW-0472">Membrane</keyword>
<proteinExistence type="predicted"/>
<keyword evidence="9" id="KW-0573">Peptidoglycan synthesis</keyword>
<dbReference type="InterPro" id="IPR036950">
    <property type="entry name" value="PBP_transglycosylase"/>
</dbReference>
<evidence type="ECO:0000256" key="12">
    <source>
        <dbReference type="ARBA" id="ARBA00023268"/>
    </source>
</evidence>
<evidence type="ECO:0000256" key="13">
    <source>
        <dbReference type="ARBA" id="ARBA00023316"/>
    </source>
</evidence>
<evidence type="ECO:0000259" key="18">
    <source>
        <dbReference type="Pfam" id="PF00912"/>
    </source>
</evidence>
<reference evidence="19" key="1">
    <citation type="submission" date="2019-03" db="EMBL/GenBank/DDBJ databases">
        <authorList>
            <person name="Hao L."/>
        </authorList>
    </citation>
    <scope>NUCLEOTIDE SEQUENCE</scope>
</reference>
<evidence type="ECO:0000313" key="19">
    <source>
        <dbReference type="EMBL" id="VFU14566.1"/>
    </source>
</evidence>
<dbReference type="GO" id="GO:0008658">
    <property type="term" value="F:penicillin binding"/>
    <property type="evidence" value="ECO:0007669"/>
    <property type="project" value="InterPro"/>
</dbReference>
<dbReference type="InterPro" id="IPR023346">
    <property type="entry name" value="Lysozyme-like_dom_sf"/>
</dbReference>
<dbReference type="GO" id="GO:0016020">
    <property type="term" value="C:membrane"/>
    <property type="evidence" value="ECO:0007669"/>
    <property type="project" value="UniProtKB-SubCell"/>
</dbReference>
<comment type="subcellular location">
    <subcellularLocation>
        <location evidence="1">Membrane</location>
    </subcellularLocation>
</comment>
<evidence type="ECO:0000256" key="8">
    <source>
        <dbReference type="ARBA" id="ARBA00022960"/>
    </source>
</evidence>
<dbReference type="GO" id="GO:0071555">
    <property type="term" value="P:cell wall organization"/>
    <property type="evidence" value="ECO:0007669"/>
    <property type="project" value="UniProtKB-KW"/>
</dbReference>
<evidence type="ECO:0000256" key="9">
    <source>
        <dbReference type="ARBA" id="ARBA00022984"/>
    </source>
</evidence>
<dbReference type="NCBIfam" id="TIGR02074">
    <property type="entry name" value="PBP_1a_fam"/>
    <property type="match status" value="1"/>
</dbReference>
<dbReference type="GO" id="GO:0030288">
    <property type="term" value="C:outer membrane-bounded periplasmic space"/>
    <property type="evidence" value="ECO:0007669"/>
    <property type="project" value="TreeGrafter"/>
</dbReference>
<comment type="catalytic activity">
    <reaction evidence="15">
        <text>[GlcNAc-(1-&gt;4)-Mur2Ac(oyl-L-Ala-gamma-D-Glu-L-Lys-D-Ala-D-Ala)](n)-di-trans,octa-cis-undecaprenyl diphosphate + beta-D-GlcNAc-(1-&gt;4)-Mur2Ac(oyl-L-Ala-gamma-D-Glu-L-Lys-D-Ala-D-Ala)-di-trans,octa-cis-undecaprenyl diphosphate = [GlcNAc-(1-&gt;4)-Mur2Ac(oyl-L-Ala-gamma-D-Glu-L-Lys-D-Ala-D-Ala)](n+1)-di-trans,octa-cis-undecaprenyl diphosphate + di-trans,octa-cis-undecaprenyl diphosphate + H(+)</text>
        <dbReference type="Rhea" id="RHEA:23708"/>
        <dbReference type="Rhea" id="RHEA-COMP:9602"/>
        <dbReference type="Rhea" id="RHEA-COMP:9603"/>
        <dbReference type="ChEBI" id="CHEBI:15378"/>
        <dbReference type="ChEBI" id="CHEBI:58405"/>
        <dbReference type="ChEBI" id="CHEBI:60033"/>
        <dbReference type="ChEBI" id="CHEBI:78435"/>
        <dbReference type="EC" id="2.4.99.28"/>
    </reaction>
</comment>
<evidence type="ECO:0000256" key="14">
    <source>
        <dbReference type="ARBA" id="ARBA00044770"/>
    </source>
</evidence>
<keyword evidence="13" id="KW-0961">Cell wall biogenesis/degradation</keyword>
<organism evidence="19">
    <name type="scientific">anaerobic digester metagenome</name>
    <dbReference type="NCBI Taxonomy" id="1263854"/>
    <lineage>
        <taxon>unclassified sequences</taxon>
        <taxon>metagenomes</taxon>
        <taxon>ecological metagenomes</taxon>
    </lineage>
</organism>
<dbReference type="EMBL" id="CAADRM010000092">
    <property type="protein sequence ID" value="VFU14566.1"/>
    <property type="molecule type" value="Genomic_DNA"/>
</dbReference>
<dbReference type="GO" id="GO:0008360">
    <property type="term" value="P:regulation of cell shape"/>
    <property type="evidence" value="ECO:0007669"/>
    <property type="project" value="UniProtKB-KW"/>
</dbReference>
<dbReference type="GO" id="GO:0006508">
    <property type="term" value="P:proteolysis"/>
    <property type="evidence" value="ECO:0007669"/>
    <property type="project" value="UniProtKB-KW"/>
</dbReference>